<dbReference type="Proteomes" id="UP000028824">
    <property type="component" value="Unassembled WGS sequence"/>
</dbReference>
<dbReference type="EMBL" id="JFZB01000018">
    <property type="protein sequence ID" value="KFI25908.1"/>
    <property type="molecule type" value="Genomic_DNA"/>
</dbReference>
<evidence type="ECO:0000256" key="5">
    <source>
        <dbReference type="SAM" id="SignalP"/>
    </source>
</evidence>
<protein>
    <submittedName>
        <fullName evidence="7">Amino acid ABC transporter substrate-binding protein</fullName>
    </submittedName>
</protein>
<dbReference type="InterPro" id="IPR018313">
    <property type="entry name" value="SBP_3_CS"/>
</dbReference>
<dbReference type="OrthoDB" id="6192933at2"/>
<feature type="signal peptide" evidence="5">
    <location>
        <begin position="1"/>
        <end position="27"/>
    </location>
</feature>
<evidence type="ECO:0000256" key="3">
    <source>
        <dbReference type="ARBA" id="ARBA00022729"/>
    </source>
</evidence>
<dbReference type="STRING" id="1105367.CG50_02730"/>
<evidence type="ECO:0000256" key="2">
    <source>
        <dbReference type="ARBA" id="ARBA00010333"/>
    </source>
</evidence>
<gene>
    <name evidence="7" type="ORF">CG50_02730</name>
</gene>
<dbReference type="Pfam" id="PF00497">
    <property type="entry name" value="SBP_bac_3"/>
    <property type="match status" value="1"/>
</dbReference>
<feature type="chain" id="PRO_5001817256" evidence="5">
    <location>
        <begin position="28"/>
        <end position="267"/>
    </location>
</feature>
<dbReference type="eggNOG" id="COG0834">
    <property type="taxonomic scope" value="Bacteria"/>
</dbReference>
<dbReference type="RefSeq" id="WP_036637820.1">
    <property type="nucleotide sequence ID" value="NZ_JAYRMG010000011.1"/>
</dbReference>
<proteinExistence type="inferred from homology"/>
<dbReference type="PROSITE" id="PS01039">
    <property type="entry name" value="SBP_BACTERIAL_3"/>
    <property type="match status" value="1"/>
</dbReference>
<dbReference type="GO" id="GO:0030313">
    <property type="term" value="C:cell envelope"/>
    <property type="evidence" value="ECO:0007669"/>
    <property type="project" value="UniProtKB-SubCell"/>
</dbReference>
<reference evidence="7 8" key="1">
    <citation type="submission" date="2014-03" db="EMBL/GenBank/DDBJ databases">
        <title>Genome of Paenirhodobacter enshiensis DW2-9.</title>
        <authorList>
            <person name="Wang D."/>
            <person name="Wang G."/>
        </authorList>
    </citation>
    <scope>NUCLEOTIDE SEQUENCE [LARGE SCALE GENOMIC DNA]</scope>
    <source>
        <strain evidence="7 8">DW2-9</strain>
    </source>
</reference>
<organism evidence="7 8">
    <name type="scientific">Paenirhodobacter enshiensis</name>
    <dbReference type="NCBI Taxonomy" id="1105367"/>
    <lineage>
        <taxon>Bacteria</taxon>
        <taxon>Pseudomonadati</taxon>
        <taxon>Pseudomonadota</taxon>
        <taxon>Alphaproteobacteria</taxon>
        <taxon>Rhodobacterales</taxon>
        <taxon>Rhodobacter group</taxon>
        <taxon>Paenirhodobacter</taxon>
    </lineage>
</organism>
<dbReference type="AlphaFoldDB" id="A0A086XV58"/>
<evidence type="ECO:0000256" key="4">
    <source>
        <dbReference type="RuleBase" id="RU003744"/>
    </source>
</evidence>
<name>A0A086XV58_9RHOB</name>
<dbReference type="SUPFAM" id="SSF53850">
    <property type="entry name" value="Periplasmic binding protein-like II"/>
    <property type="match status" value="1"/>
</dbReference>
<evidence type="ECO:0000259" key="6">
    <source>
        <dbReference type="SMART" id="SM00062"/>
    </source>
</evidence>
<comment type="caution">
    <text evidence="7">The sequence shown here is derived from an EMBL/GenBank/DDBJ whole genome shotgun (WGS) entry which is preliminary data.</text>
</comment>
<keyword evidence="3 5" id="KW-0732">Signal</keyword>
<dbReference type="PANTHER" id="PTHR35936">
    <property type="entry name" value="MEMBRANE-BOUND LYTIC MUREIN TRANSGLYCOSYLASE F"/>
    <property type="match status" value="1"/>
</dbReference>
<dbReference type="InterPro" id="IPR001638">
    <property type="entry name" value="Solute-binding_3/MltF_N"/>
</dbReference>
<evidence type="ECO:0000256" key="1">
    <source>
        <dbReference type="ARBA" id="ARBA00004196"/>
    </source>
</evidence>
<dbReference type="Gene3D" id="3.40.190.10">
    <property type="entry name" value="Periplasmic binding protein-like II"/>
    <property type="match status" value="2"/>
</dbReference>
<keyword evidence="8" id="KW-1185">Reference proteome</keyword>
<evidence type="ECO:0000313" key="8">
    <source>
        <dbReference type="Proteomes" id="UP000028824"/>
    </source>
</evidence>
<comment type="subcellular location">
    <subcellularLocation>
        <location evidence="1">Cell envelope</location>
    </subcellularLocation>
</comment>
<accession>A0A086XV58</accession>
<evidence type="ECO:0000313" key="7">
    <source>
        <dbReference type="EMBL" id="KFI25908.1"/>
    </source>
</evidence>
<feature type="domain" description="Solute-binding protein family 3/N-terminal" evidence="6">
    <location>
        <begin position="38"/>
        <end position="257"/>
    </location>
</feature>
<dbReference type="PANTHER" id="PTHR35936:SF17">
    <property type="entry name" value="ARGININE-BINDING EXTRACELLULAR PROTEIN ARTP"/>
    <property type="match status" value="1"/>
</dbReference>
<comment type="similarity">
    <text evidence="2 4">Belongs to the bacterial solute-binding protein 3 family.</text>
</comment>
<sequence length="267" mass="28153">MTFTSGFRCLVAAAVTAVAAFGVAAQADEMADIKAAGVINVGIFPDFPPFSSVAADMSTVGYDVDVANDIGKVLGVKVKLVPINGQNRIAFLNDKRVDMLMSVGYSDERAQAIGFAGAYAPYYIAVIGPQATKIEGPADMAGKTIAVNQGTLEDTSLTKAAPESATIRRFPNYAAVIQAFISGQTDLMAVGNNVGAQVLEKQTALKPEEKFQLMSSPSHIAVRKGEDALISTIDGAIKTMIDDGTLNAASEKWLKTPMKVENLQTKN</sequence>
<dbReference type="SMART" id="SM00062">
    <property type="entry name" value="PBPb"/>
    <property type="match status" value="1"/>
</dbReference>